<keyword evidence="3" id="KW-1185">Reference proteome</keyword>
<dbReference type="Proteomes" id="UP001151760">
    <property type="component" value="Unassembled WGS sequence"/>
</dbReference>
<evidence type="ECO:0000313" key="2">
    <source>
        <dbReference type="EMBL" id="GJT31265.1"/>
    </source>
</evidence>
<evidence type="ECO:0000313" key="3">
    <source>
        <dbReference type="Proteomes" id="UP001151760"/>
    </source>
</evidence>
<protein>
    <submittedName>
        <fullName evidence="2">Uncharacterized protein</fullName>
    </submittedName>
</protein>
<feature type="region of interest" description="Disordered" evidence="1">
    <location>
        <begin position="1"/>
        <end position="60"/>
    </location>
</feature>
<proteinExistence type="predicted"/>
<name>A0ABQ5CW10_9ASTR</name>
<accession>A0ABQ5CW10</accession>
<comment type="caution">
    <text evidence="2">The sequence shown here is derived from an EMBL/GenBank/DDBJ whole genome shotgun (WGS) entry which is preliminary data.</text>
</comment>
<evidence type="ECO:0000256" key="1">
    <source>
        <dbReference type="SAM" id="MobiDB-lite"/>
    </source>
</evidence>
<dbReference type="EMBL" id="BQNB010014691">
    <property type="protein sequence ID" value="GJT31265.1"/>
    <property type="molecule type" value="Genomic_DNA"/>
</dbReference>
<sequence>MGNSNASSSGTLPSNTITNPRCEARAITTRSGLSYTPVPPIPPPLYDENEPLNEKETEVTKDKVLPSTKDIDRNCLEHVFGPGGEDFTFPADLLYVDFESELPSTFEIGRPSYGPARVVNLVVQGSDSDKGWRNFTHLSNNNLEDSFKMGDEDLKLYSNKELDKMDLHSIQESFPDFGRFMVQYCGRTKQFPQFPCGSLSLHKVGKSLIILSLSKLTSILLAMSF</sequence>
<reference evidence="2" key="2">
    <citation type="submission" date="2022-01" db="EMBL/GenBank/DDBJ databases">
        <authorList>
            <person name="Yamashiro T."/>
            <person name="Shiraishi A."/>
            <person name="Satake H."/>
            <person name="Nakayama K."/>
        </authorList>
    </citation>
    <scope>NUCLEOTIDE SEQUENCE</scope>
</reference>
<reference evidence="2" key="1">
    <citation type="journal article" date="2022" name="Int. J. Mol. Sci.">
        <title>Draft Genome of Tanacetum Coccineum: Genomic Comparison of Closely Related Tanacetum-Family Plants.</title>
        <authorList>
            <person name="Yamashiro T."/>
            <person name="Shiraishi A."/>
            <person name="Nakayama K."/>
            <person name="Satake H."/>
        </authorList>
    </citation>
    <scope>NUCLEOTIDE SEQUENCE</scope>
</reference>
<gene>
    <name evidence="2" type="ORF">Tco_0911540</name>
</gene>
<feature type="compositionally biased region" description="Polar residues" evidence="1">
    <location>
        <begin position="1"/>
        <end position="19"/>
    </location>
</feature>
<organism evidence="2 3">
    <name type="scientific">Tanacetum coccineum</name>
    <dbReference type="NCBI Taxonomy" id="301880"/>
    <lineage>
        <taxon>Eukaryota</taxon>
        <taxon>Viridiplantae</taxon>
        <taxon>Streptophyta</taxon>
        <taxon>Embryophyta</taxon>
        <taxon>Tracheophyta</taxon>
        <taxon>Spermatophyta</taxon>
        <taxon>Magnoliopsida</taxon>
        <taxon>eudicotyledons</taxon>
        <taxon>Gunneridae</taxon>
        <taxon>Pentapetalae</taxon>
        <taxon>asterids</taxon>
        <taxon>campanulids</taxon>
        <taxon>Asterales</taxon>
        <taxon>Asteraceae</taxon>
        <taxon>Asteroideae</taxon>
        <taxon>Anthemideae</taxon>
        <taxon>Anthemidinae</taxon>
        <taxon>Tanacetum</taxon>
    </lineage>
</organism>